<dbReference type="Proteomes" id="UP001163321">
    <property type="component" value="Chromosome 1"/>
</dbReference>
<name>A0ACC0WYJ0_9STRA</name>
<proteinExistence type="predicted"/>
<dbReference type="EMBL" id="CM047580">
    <property type="protein sequence ID" value="KAI9923188.1"/>
    <property type="molecule type" value="Genomic_DNA"/>
</dbReference>
<organism evidence="1 2">
    <name type="scientific">Peronosclerospora sorghi</name>
    <dbReference type="NCBI Taxonomy" id="230839"/>
    <lineage>
        <taxon>Eukaryota</taxon>
        <taxon>Sar</taxon>
        <taxon>Stramenopiles</taxon>
        <taxon>Oomycota</taxon>
        <taxon>Peronosporomycetes</taxon>
        <taxon>Peronosporales</taxon>
        <taxon>Peronosporaceae</taxon>
        <taxon>Peronosclerospora</taxon>
    </lineage>
</organism>
<reference evidence="1 2" key="1">
    <citation type="journal article" date="2022" name="bioRxiv">
        <title>The genome of the oomycete Peronosclerospora sorghi, a cosmopolitan pathogen of maize and sorghum, is inflated with dispersed pseudogenes.</title>
        <authorList>
            <person name="Fletcher K."/>
            <person name="Martin F."/>
            <person name="Isakeit T."/>
            <person name="Cavanaugh K."/>
            <person name="Magill C."/>
            <person name="Michelmore R."/>
        </authorList>
    </citation>
    <scope>NUCLEOTIDE SEQUENCE [LARGE SCALE GENOMIC DNA]</scope>
    <source>
        <strain evidence="1">P6</strain>
    </source>
</reference>
<protein>
    <submittedName>
        <fullName evidence="1">Uncharacterized protein</fullName>
    </submittedName>
</protein>
<gene>
    <name evidence="1" type="ORF">PsorP6_001098</name>
</gene>
<evidence type="ECO:0000313" key="1">
    <source>
        <dbReference type="EMBL" id="KAI9923188.1"/>
    </source>
</evidence>
<keyword evidence="2" id="KW-1185">Reference proteome</keyword>
<accession>A0ACC0WYJ0</accession>
<evidence type="ECO:0000313" key="2">
    <source>
        <dbReference type="Proteomes" id="UP001163321"/>
    </source>
</evidence>
<comment type="caution">
    <text evidence="1">The sequence shown here is derived from an EMBL/GenBank/DDBJ whole genome shotgun (WGS) entry which is preliminary data.</text>
</comment>
<sequence length="94" mass="10532">MEAEYIVASSAVQDCIAIRQPTQELDLPVKTPCYFVSKTNRPLNAIMVKQVKVEYFPMQKWLADILTKATDRVIFLASAACYTSRASSRGNVET</sequence>